<dbReference type="Pfam" id="PF20179">
    <property type="entry name" value="MSS51_C"/>
    <property type="match status" value="1"/>
</dbReference>
<evidence type="ECO:0000256" key="1">
    <source>
        <dbReference type="SAM" id="MobiDB-lite"/>
    </source>
</evidence>
<dbReference type="AlphaFoldDB" id="A0A7S4EJJ8"/>
<dbReference type="EMBL" id="HBIX01013312">
    <property type="protein sequence ID" value="CAE0717090.1"/>
    <property type="molecule type" value="Transcribed_RNA"/>
</dbReference>
<name>A0A7S4EJJ8_9STRA</name>
<sequence length="272" mass="30639">MIDVVGVDHVECQNASTIRNTFRPFVRWLRDYFFYGQGRRSVPIHFRLIGRELTAMTMAEGVVVDLLESPTSSMRATATCHYGVYHEFLEERRKQQQQLQRVEENDQKIENDNDNNNDVPLLSAKMAPDLTIAFNAGVWGYQEWATTFQYLARSKHSSSSVATTTTEAAVETGTRNGDFTGIPIVITAYTLDECQEDQEVISEAIACARSTSTEDANESVSSPFRAEILWESERNPFGSQVVRETKGSNQEYRENSFWQAWLLGGSSASCSS</sequence>
<evidence type="ECO:0000313" key="3">
    <source>
        <dbReference type="EMBL" id="CAE0717090.1"/>
    </source>
</evidence>
<protein>
    <recommendedName>
        <fullName evidence="2">Mitochondrial splicing suppressor 51-like C-terminal domain-containing protein</fullName>
    </recommendedName>
</protein>
<reference evidence="3" key="1">
    <citation type="submission" date="2021-01" db="EMBL/GenBank/DDBJ databases">
        <authorList>
            <person name="Corre E."/>
            <person name="Pelletier E."/>
            <person name="Niang G."/>
            <person name="Scheremetjew M."/>
            <person name="Finn R."/>
            <person name="Kale V."/>
            <person name="Holt S."/>
            <person name="Cochrane G."/>
            <person name="Meng A."/>
            <person name="Brown T."/>
            <person name="Cohen L."/>
        </authorList>
    </citation>
    <scope>NUCLEOTIDE SEQUENCE</scope>
    <source>
        <strain evidence="3">10249 10 AB</strain>
    </source>
</reference>
<accession>A0A7S4EJJ8</accession>
<evidence type="ECO:0000259" key="2">
    <source>
        <dbReference type="Pfam" id="PF20179"/>
    </source>
</evidence>
<organism evidence="3">
    <name type="scientific">Pseudo-nitzschia australis</name>
    <dbReference type="NCBI Taxonomy" id="44445"/>
    <lineage>
        <taxon>Eukaryota</taxon>
        <taxon>Sar</taxon>
        <taxon>Stramenopiles</taxon>
        <taxon>Ochrophyta</taxon>
        <taxon>Bacillariophyta</taxon>
        <taxon>Bacillariophyceae</taxon>
        <taxon>Bacillariophycidae</taxon>
        <taxon>Bacillariales</taxon>
        <taxon>Bacillariaceae</taxon>
        <taxon>Pseudo-nitzschia</taxon>
    </lineage>
</organism>
<dbReference type="InterPro" id="IPR046824">
    <property type="entry name" value="Mss51-like_C"/>
</dbReference>
<feature type="region of interest" description="Disordered" evidence="1">
    <location>
        <begin position="95"/>
        <end position="115"/>
    </location>
</feature>
<gene>
    <name evidence="3" type="ORF">PAUS00366_LOCUS9842</name>
</gene>
<proteinExistence type="predicted"/>
<feature type="compositionally biased region" description="Basic and acidic residues" evidence="1">
    <location>
        <begin position="101"/>
        <end position="111"/>
    </location>
</feature>
<feature type="domain" description="Mitochondrial splicing suppressor 51-like C-terminal" evidence="2">
    <location>
        <begin position="2"/>
        <end position="171"/>
    </location>
</feature>